<keyword evidence="5" id="KW-1185">Reference proteome</keyword>
<dbReference type="GO" id="GO:0046872">
    <property type="term" value="F:metal ion binding"/>
    <property type="evidence" value="ECO:0007669"/>
    <property type="project" value="UniProtKB-KW"/>
</dbReference>
<organism evidence="4 5">
    <name type="scientific">Rhamnusium bicolor</name>
    <dbReference type="NCBI Taxonomy" id="1586634"/>
    <lineage>
        <taxon>Eukaryota</taxon>
        <taxon>Metazoa</taxon>
        <taxon>Ecdysozoa</taxon>
        <taxon>Arthropoda</taxon>
        <taxon>Hexapoda</taxon>
        <taxon>Insecta</taxon>
        <taxon>Pterygota</taxon>
        <taxon>Neoptera</taxon>
        <taxon>Endopterygota</taxon>
        <taxon>Coleoptera</taxon>
        <taxon>Polyphaga</taxon>
        <taxon>Cucujiformia</taxon>
        <taxon>Chrysomeloidea</taxon>
        <taxon>Cerambycidae</taxon>
        <taxon>Lepturinae</taxon>
        <taxon>Rhagiini</taxon>
        <taxon>Rhamnusium</taxon>
    </lineage>
</organism>
<comment type="caution">
    <text evidence="4">The sequence shown here is derived from an EMBL/GenBank/DDBJ whole genome shotgun (WGS) entry which is preliminary data.</text>
</comment>
<dbReference type="Proteomes" id="UP001162156">
    <property type="component" value="Unassembled WGS sequence"/>
</dbReference>
<feature type="domain" description="DDE Tnp4" evidence="3">
    <location>
        <begin position="8"/>
        <end position="67"/>
    </location>
</feature>
<evidence type="ECO:0000256" key="1">
    <source>
        <dbReference type="ARBA" id="ARBA00001968"/>
    </source>
</evidence>
<evidence type="ECO:0000256" key="2">
    <source>
        <dbReference type="ARBA" id="ARBA00022723"/>
    </source>
</evidence>
<evidence type="ECO:0000313" key="4">
    <source>
        <dbReference type="EMBL" id="KAJ8958084.1"/>
    </source>
</evidence>
<sequence>MYLMKPYSRHGMFQSDREFNYRLSRARRIVENAFGILASRFRTFLRSIGVCPDKVDNIVKATCALYNWLRRTSANQYMPPGTTDHEDVDTRIITPGSWRRDVLSNHGFIGGRSWGIHNHSKEAGTLRYKYAEYFMGTGAVDWQWNII</sequence>
<keyword evidence="2" id="KW-0479">Metal-binding</keyword>
<name>A0AAV8Z4K1_9CUCU</name>
<dbReference type="AlphaFoldDB" id="A0AAV8Z4K1"/>
<evidence type="ECO:0000259" key="3">
    <source>
        <dbReference type="Pfam" id="PF13359"/>
    </source>
</evidence>
<proteinExistence type="predicted"/>
<dbReference type="EMBL" id="JANEYF010001749">
    <property type="protein sequence ID" value="KAJ8958084.1"/>
    <property type="molecule type" value="Genomic_DNA"/>
</dbReference>
<accession>A0AAV8Z4K1</accession>
<reference evidence="4" key="1">
    <citation type="journal article" date="2023" name="Insect Mol. Biol.">
        <title>Genome sequencing provides insights into the evolution of gene families encoding plant cell wall-degrading enzymes in longhorned beetles.</title>
        <authorList>
            <person name="Shin N.R."/>
            <person name="Okamura Y."/>
            <person name="Kirsch R."/>
            <person name="Pauchet Y."/>
        </authorList>
    </citation>
    <scope>NUCLEOTIDE SEQUENCE</scope>
    <source>
        <strain evidence="4">RBIC_L_NR</strain>
    </source>
</reference>
<gene>
    <name evidence="4" type="ORF">NQ314_006453</name>
</gene>
<dbReference type="InterPro" id="IPR027806">
    <property type="entry name" value="HARBI1_dom"/>
</dbReference>
<evidence type="ECO:0000313" key="5">
    <source>
        <dbReference type="Proteomes" id="UP001162156"/>
    </source>
</evidence>
<dbReference type="Pfam" id="PF13359">
    <property type="entry name" value="DDE_Tnp_4"/>
    <property type="match status" value="1"/>
</dbReference>
<comment type="cofactor">
    <cofactor evidence="1">
        <name>a divalent metal cation</name>
        <dbReference type="ChEBI" id="CHEBI:60240"/>
    </cofactor>
</comment>
<protein>
    <recommendedName>
        <fullName evidence="3">DDE Tnp4 domain-containing protein</fullName>
    </recommendedName>
</protein>